<proteinExistence type="predicted"/>
<dbReference type="Gene3D" id="3.30.420.40">
    <property type="match status" value="2"/>
</dbReference>
<evidence type="ECO:0000313" key="1">
    <source>
        <dbReference type="EMBL" id="CUS41968.1"/>
    </source>
</evidence>
<dbReference type="InterPro" id="IPR000600">
    <property type="entry name" value="ROK"/>
</dbReference>
<dbReference type="CDD" id="cd24066">
    <property type="entry name" value="ASKHA_NBD_ROK_EcFRK-like"/>
    <property type="match status" value="1"/>
</dbReference>
<protein>
    <submittedName>
        <fullName evidence="1">ROK family Glucokinase with ambiguous substrate specificity</fullName>
    </submittedName>
</protein>
<keyword evidence="1" id="KW-0808">Transferase</keyword>
<dbReference type="PANTHER" id="PTHR18964:SF174">
    <property type="entry name" value="D-ALLOSE KINASE-RELATED"/>
    <property type="match status" value="1"/>
</dbReference>
<dbReference type="AlphaFoldDB" id="A0A160TE15"/>
<reference evidence="1" key="1">
    <citation type="submission" date="2015-10" db="EMBL/GenBank/DDBJ databases">
        <authorList>
            <person name="Gilbert D.G."/>
        </authorList>
    </citation>
    <scope>NUCLEOTIDE SEQUENCE</scope>
</reference>
<dbReference type="SUPFAM" id="SSF53067">
    <property type="entry name" value="Actin-like ATPase domain"/>
    <property type="match status" value="1"/>
</dbReference>
<name>A0A160TE15_9ZZZZ</name>
<dbReference type="PANTHER" id="PTHR18964">
    <property type="entry name" value="ROK (REPRESSOR, ORF, KINASE) FAMILY"/>
    <property type="match status" value="1"/>
</dbReference>
<keyword evidence="1" id="KW-0418">Kinase</keyword>
<dbReference type="EMBL" id="CZQC01000058">
    <property type="protein sequence ID" value="CUS41968.1"/>
    <property type="molecule type" value="Genomic_DNA"/>
</dbReference>
<gene>
    <name evidence="1" type="ORF">MGWOODY_Tha3016</name>
</gene>
<sequence>MKPLVTMLQFGIDLGGTKTEIIALTATGETLLRRRTPTPSHDYQAIVDNIVSLVTTTANELKQPYTLGIGIPGAVSPVTGRIKNANTVCLIGEDLAGDIEKRLNHPVIIANDADCFALSEATDGAGAGAKSVFAVIIGTGCGGGWVINGGLVSGPNAIAGEWGHNPLPWRTDQDTQIDCYCGQKGCLETLLSGPGLRQQALAETGIDQTAEAWAEAEATGNVQAAKVLRDHHLRLAKALAGVINTLDPHVIVLGGGVSNLAGIYDTVPKLWGEFVFSDTVVTPLRKAVHGDSSGVRGAAWLGAAQA</sequence>
<organism evidence="1">
    <name type="scientific">hydrothermal vent metagenome</name>
    <dbReference type="NCBI Taxonomy" id="652676"/>
    <lineage>
        <taxon>unclassified sequences</taxon>
        <taxon>metagenomes</taxon>
        <taxon>ecological metagenomes</taxon>
    </lineage>
</organism>
<dbReference type="Pfam" id="PF00480">
    <property type="entry name" value="ROK"/>
    <property type="match status" value="1"/>
</dbReference>
<accession>A0A160TE15</accession>
<dbReference type="GO" id="GO:0004396">
    <property type="term" value="F:hexokinase activity"/>
    <property type="evidence" value="ECO:0007669"/>
    <property type="project" value="TreeGrafter"/>
</dbReference>
<dbReference type="InterPro" id="IPR043129">
    <property type="entry name" value="ATPase_NBD"/>
</dbReference>